<proteinExistence type="predicted"/>
<dbReference type="EMBL" id="GBRH01160259">
    <property type="protein sequence ID" value="JAE37637.1"/>
    <property type="molecule type" value="Transcribed_RNA"/>
</dbReference>
<sequence length="60" mass="6879">MLLTFVKLRKANLKFVMQKLLNTSSLRNYVNSQAIAPVHTNIIIKALSQRSPDKNKTHIM</sequence>
<name>A0A0A9HLQ2_ARUDO</name>
<protein>
    <submittedName>
        <fullName evidence="1">Uncharacterized protein</fullName>
    </submittedName>
</protein>
<reference evidence="1" key="1">
    <citation type="submission" date="2014-09" db="EMBL/GenBank/DDBJ databases">
        <authorList>
            <person name="Magalhaes I.L.F."/>
            <person name="Oliveira U."/>
            <person name="Santos F.R."/>
            <person name="Vidigal T.H.D.A."/>
            <person name="Brescovit A.D."/>
            <person name="Santos A.J."/>
        </authorList>
    </citation>
    <scope>NUCLEOTIDE SEQUENCE</scope>
    <source>
        <tissue evidence="1">Shoot tissue taken approximately 20 cm above the soil surface</tissue>
    </source>
</reference>
<dbReference type="AlphaFoldDB" id="A0A0A9HLQ2"/>
<reference evidence="1" key="2">
    <citation type="journal article" date="2015" name="Data Brief">
        <title>Shoot transcriptome of the giant reed, Arundo donax.</title>
        <authorList>
            <person name="Barrero R.A."/>
            <person name="Guerrero F.D."/>
            <person name="Moolhuijzen P."/>
            <person name="Goolsby J.A."/>
            <person name="Tidwell J."/>
            <person name="Bellgard S.E."/>
            <person name="Bellgard M.I."/>
        </authorList>
    </citation>
    <scope>NUCLEOTIDE SEQUENCE</scope>
    <source>
        <tissue evidence="1">Shoot tissue taken approximately 20 cm above the soil surface</tissue>
    </source>
</reference>
<organism evidence="1">
    <name type="scientific">Arundo donax</name>
    <name type="common">Giant reed</name>
    <name type="synonym">Donax arundinaceus</name>
    <dbReference type="NCBI Taxonomy" id="35708"/>
    <lineage>
        <taxon>Eukaryota</taxon>
        <taxon>Viridiplantae</taxon>
        <taxon>Streptophyta</taxon>
        <taxon>Embryophyta</taxon>
        <taxon>Tracheophyta</taxon>
        <taxon>Spermatophyta</taxon>
        <taxon>Magnoliopsida</taxon>
        <taxon>Liliopsida</taxon>
        <taxon>Poales</taxon>
        <taxon>Poaceae</taxon>
        <taxon>PACMAD clade</taxon>
        <taxon>Arundinoideae</taxon>
        <taxon>Arundineae</taxon>
        <taxon>Arundo</taxon>
    </lineage>
</organism>
<evidence type="ECO:0000313" key="1">
    <source>
        <dbReference type="EMBL" id="JAE37637.1"/>
    </source>
</evidence>
<accession>A0A0A9HLQ2</accession>